<dbReference type="OrthoDB" id="102260at2759"/>
<keyword evidence="4 6" id="KW-0472">Membrane</keyword>
<evidence type="ECO:0000256" key="1">
    <source>
        <dbReference type="ARBA" id="ARBA00004141"/>
    </source>
</evidence>
<dbReference type="GO" id="GO:0016020">
    <property type="term" value="C:membrane"/>
    <property type="evidence" value="ECO:0007669"/>
    <property type="project" value="UniProtKB-SubCell"/>
</dbReference>
<keyword evidence="10" id="KW-1185">Reference proteome</keyword>
<evidence type="ECO:0000256" key="2">
    <source>
        <dbReference type="ARBA" id="ARBA00022692"/>
    </source>
</evidence>
<accession>A0A1Y2BUQ9</accession>
<evidence type="ECO:0000313" key="10">
    <source>
        <dbReference type="Proteomes" id="UP000193467"/>
    </source>
</evidence>
<dbReference type="InterPro" id="IPR025256">
    <property type="entry name" value="TM7S3/TM198-like_dom"/>
</dbReference>
<organism evidence="9 10">
    <name type="scientific">Leucosporidium creatinivorum</name>
    <dbReference type="NCBI Taxonomy" id="106004"/>
    <lineage>
        <taxon>Eukaryota</taxon>
        <taxon>Fungi</taxon>
        <taxon>Dikarya</taxon>
        <taxon>Basidiomycota</taxon>
        <taxon>Pucciniomycotina</taxon>
        <taxon>Microbotryomycetes</taxon>
        <taxon>Leucosporidiales</taxon>
        <taxon>Leucosporidium</taxon>
    </lineage>
</organism>
<dbReference type="EMBL" id="MCGR01000154">
    <property type="protein sequence ID" value="ORY38508.1"/>
    <property type="molecule type" value="Genomic_DNA"/>
</dbReference>
<dbReference type="PANTHER" id="PTHR39469">
    <property type="entry name" value="CHROMOSOME 1, WHOLE GENOME SHOTGUN SEQUENCE"/>
    <property type="match status" value="1"/>
</dbReference>
<dbReference type="STRING" id="106004.A0A1Y2BUQ9"/>
<feature type="transmembrane region" description="Helical" evidence="6">
    <location>
        <begin position="97"/>
        <end position="118"/>
    </location>
</feature>
<evidence type="ECO:0000313" key="9">
    <source>
        <dbReference type="EMBL" id="ORY38508.1"/>
    </source>
</evidence>
<feature type="domain" description="TM7S3/TM198-like" evidence="8">
    <location>
        <begin position="103"/>
        <end position="199"/>
    </location>
</feature>
<proteinExistence type="predicted"/>
<dbReference type="Pfam" id="PF13886">
    <property type="entry name" value="TM7S3_TM198"/>
    <property type="match status" value="1"/>
</dbReference>
<comment type="subcellular location">
    <subcellularLocation>
        <location evidence="1">Membrane</location>
        <topology evidence="1">Multi-pass membrane protein</topology>
    </subcellularLocation>
</comment>
<evidence type="ECO:0000256" key="5">
    <source>
        <dbReference type="SAM" id="MobiDB-lite"/>
    </source>
</evidence>
<feature type="transmembrane region" description="Helical" evidence="6">
    <location>
        <begin position="125"/>
        <end position="146"/>
    </location>
</feature>
<evidence type="ECO:0000256" key="6">
    <source>
        <dbReference type="SAM" id="Phobius"/>
    </source>
</evidence>
<feature type="non-terminal residue" evidence="9">
    <location>
        <position position="199"/>
    </location>
</feature>
<protein>
    <recommendedName>
        <fullName evidence="8">TM7S3/TM198-like domain-containing protein</fullName>
    </recommendedName>
</protein>
<feature type="compositionally biased region" description="Low complexity" evidence="5">
    <location>
        <begin position="29"/>
        <end position="81"/>
    </location>
</feature>
<feature type="region of interest" description="Disordered" evidence="5">
    <location>
        <begin position="25"/>
        <end position="82"/>
    </location>
</feature>
<evidence type="ECO:0000256" key="4">
    <source>
        <dbReference type="ARBA" id="ARBA00023136"/>
    </source>
</evidence>
<comment type="caution">
    <text evidence="9">The sequence shown here is derived from an EMBL/GenBank/DDBJ whole genome shotgun (WGS) entry which is preliminary data.</text>
</comment>
<feature type="signal peptide" evidence="7">
    <location>
        <begin position="1"/>
        <end position="26"/>
    </location>
</feature>
<dbReference type="AlphaFoldDB" id="A0A1Y2BUQ9"/>
<feature type="chain" id="PRO_5010992787" description="TM7S3/TM198-like domain-containing protein" evidence="7">
    <location>
        <begin position="27"/>
        <end position="199"/>
    </location>
</feature>
<feature type="transmembrane region" description="Helical" evidence="6">
    <location>
        <begin position="158"/>
        <end position="180"/>
    </location>
</feature>
<name>A0A1Y2BUQ9_9BASI</name>
<evidence type="ECO:0000256" key="7">
    <source>
        <dbReference type="SAM" id="SignalP"/>
    </source>
</evidence>
<keyword evidence="2 6" id="KW-0812">Transmembrane</keyword>
<keyword evidence="3 6" id="KW-1133">Transmembrane helix</keyword>
<evidence type="ECO:0000259" key="8">
    <source>
        <dbReference type="Pfam" id="PF13886"/>
    </source>
</evidence>
<dbReference type="PANTHER" id="PTHR39469:SF1">
    <property type="entry name" value="DUF4203 DOMAIN-CONTAINING PROTEIN"/>
    <property type="match status" value="1"/>
</dbReference>
<sequence>MALLRRLPLLLVLLTLLCLLPSPSNAQQSLDSTSPRPSSSLSLSNSSSILPSPTTNLSSSSAAPSSTLSPSSTALSPTNSSIAAPPPPPFLDTRIEGWSAALGALLILSGLSLMLWGVKSRWTSFFLVGFWTAATVIGLLILRLGVENAINPPSASTRGLFLFASLAGGVILGGACVIWWSGAHYLCGSMGGFSVGLFI</sequence>
<gene>
    <name evidence="9" type="ORF">BCR35DRAFT_273374</name>
</gene>
<evidence type="ECO:0000256" key="3">
    <source>
        <dbReference type="ARBA" id="ARBA00022989"/>
    </source>
</evidence>
<keyword evidence="7" id="KW-0732">Signal</keyword>
<reference evidence="9 10" key="1">
    <citation type="submission" date="2016-07" db="EMBL/GenBank/DDBJ databases">
        <title>Pervasive Adenine N6-methylation of Active Genes in Fungi.</title>
        <authorList>
            <consortium name="DOE Joint Genome Institute"/>
            <person name="Mondo S.J."/>
            <person name="Dannebaum R.O."/>
            <person name="Kuo R.C."/>
            <person name="Labutti K."/>
            <person name="Haridas S."/>
            <person name="Kuo A."/>
            <person name="Salamov A."/>
            <person name="Ahrendt S.R."/>
            <person name="Lipzen A."/>
            <person name="Sullivan W."/>
            <person name="Andreopoulos W.B."/>
            <person name="Clum A."/>
            <person name="Lindquist E."/>
            <person name="Daum C."/>
            <person name="Ramamoorthy G.K."/>
            <person name="Gryganskyi A."/>
            <person name="Culley D."/>
            <person name="Magnuson J.K."/>
            <person name="James T.Y."/>
            <person name="O'Malley M.A."/>
            <person name="Stajich J.E."/>
            <person name="Spatafora J.W."/>
            <person name="Visel A."/>
            <person name="Grigoriev I.V."/>
        </authorList>
    </citation>
    <scope>NUCLEOTIDE SEQUENCE [LARGE SCALE GENOMIC DNA]</scope>
    <source>
        <strain evidence="9 10">62-1032</strain>
    </source>
</reference>
<dbReference type="Proteomes" id="UP000193467">
    <property type="component" value="Unassembled WGS sequence"/>
</dbReference>
<dbReference type="InParanoid" id="A0A1Y2BUQ9"/>